<proteinExistence type="predicted"/>
<keyword evidence="1" id="KW-0812">Transmembrane</keyword>
<organism evidence="2 3">
    <name type="scientific">Patiriisocius hiemis</name>
    <dbReference type="NCBI Taxonomy" id="3075604"/>
    <lineage>
        <taxon>Bacteria</taxon>
        <taxon>Pseudomonadati</taxon>
        <taxon>Bacteroidota</taxon>
        <taxon>Flavobacteriia</taxon>
        <taxon>Flavobacteriales</taxon>
        <taxon>Flavobacteriaceae</taxon>
        <taxon>Patiriisocius</taxon>
    </lineage>
</organism>
<sequence length="130" mass="14831">MEQTGKNEDLLTKQLLKDAGLQKPSSNFGYTVMQAISKKKVTAAPYKPLISKRVLWLSFIALIVSCIIIFFLSEPSSTSIFDELTLDGYKLPEYDLPVFSVSNIMLYAIGFMSLFLLQVPFLRHHFIKKY</sequence>
<comment type="caution">
    <text evidence="2">The sequence shown here is derived from an EMBL/GenBank/DDBJ whole genome shotgun (WGS) entry which is preliminary data.</text>
</comment>
<name>A0ABU2YDR9_9FLAO</name>
<feature type="transmembrane region" description="Helical" evidence="1">
    <location>
        <begin position="104"/>
        <end position="122"/>
    </location>
</feature>
<reference evidence="2 3" key="1">
    <citation type="submission" date="2023-09" db="EMBL/GenBank/DDBJ databases">
        <authorList>
            <person name="Rey-Velasco X."/>
        </authorList>
    </citation>
    <scope>NUCLEOTIDE SEQUENCE [LARGE SCALE GENOMIC DNA]</scope>
    <source>
        <strain evidence="2 3">W242</strain>
    </source>
</reference>
<keyword evidence="1" id="KW-1133">Transmembrane helix</keyword>
<dbReference type="EMBL" id="JAVRHZ010000004">
    <property type="protein sequence ID" value="MDT0556001.1"/>
    <property type="molecule type" value="Genomic_DNA"/>
</dbReference>
<evidence type="ECO:0000313" key="3">
    <source>
        <dbReference type="Proteomes" id="UP001254488"/>
    </source>
</evidence>
<protein>
    <submittedName>
        <fullName evidence="2">Uncharacterized protein</fullName>
    </submittedName>
</protein>
<evidence type="ECO:0000313" key="2">
    <source>
        <dbReference type="EMBL" id="MDT0556001.1"/>
    </source>
</evidence>
<dbReference type="Proteomes" id="UP001254488">
    <property type="component" value="Unassembled WGS sequence"/>
</dbReference>
<evidence type="ECO:0000256" key="1">
    <source>
        <dbReference type="SAM" id="Phobius"/>
    </source>
</evidence>
<keyword evidence="1" id="KW-0472">Membrane</keyword>
<dbReference type="RefSeq" id="WP_311332956.1">
    <property type="nucleotide sequence ID" value="NZ_JAVRHZ010000004.1"/>
</dbReference>
<gene>
    <name evidence="2" type="ORF">RM538_08300</name>
</gene>
<keyword evidence="3" id="KW-1185">Reference proteome</keyword>
<feature type="transmembrane region" description="Helical" evidence="1">
    <location>
        <begin position="54"/>
        <end position="72"/>
    </location>
</feature>
<accession>A0ABU2YDR9</accession>